<feature type="DNA-binding region" description="OmpR/PhoB-type" evidence="11">
    <location>
        <begin position="137"/>
        <end position="239"/>
    </location>
</feature>
<dbReference type="EMBL" id="CP000463">
    <property type="protein sequence ID" value="ABJ08481.1"/>
    <property type="molecule type" value="Genomic_DNA"/>
</dbReference>
<dbReference type="CDD" id="cd00383">
    <property type="entry name" value="trans_reg_C"/>
    <property type="match status" value="1"/>
</dbReference>
<keyword evidence="3 10" id="KW-0597">Phosphoprotein</keyword>
<keyword evidence="2" id="KW-0963">Cytoplasm</keyword>
<dbReference type="Gene3D" id="1.10.10.10">
    <property type="entry name" value="Winged helix-like DNA-binding domain superfamily/Winged helix DNA-binding domain"/>
    <property type="match status" value="1"/>
</dbReference>
<dbReference type="OrthoDB" id="9784252at2"/>
<sequence length="245" mass="27043">MADQPQLPHILVVDDHREIRDAVTKYLERNGMRASAASNTVEMDAQLKAGRFDLIILDVMMPGEDGLSAARRLSAGGGPPVLMLSALSEETDRVVGLEIGADDYLAKPFSPRELLARIKAILRRSERREPLAGTLGGRKLGFAGWMLDTDTRDLVREADGAAKIALTTAEFKLLVAFLERPRFVLTREQLLDITSGRSAEVFDRTIDNQVSRLRRKIEDDPAHPKIITTVRSGGYSLAADVRELP</sequence>
<dbReference type="HOGENOM" id="CLU_000445_30_4_5"/>
<reference evidence="14" key="1">
    <citation type="submission" date="2006-09" db="EMBL/GenBank/DDBJ databases">
        <title>Complete sequence of Rhodopseudomonas palustris BisA53.</title>
        <authorList>
            <consortium name="US DOE Joint Genome Institute"/>
            <person name="Copeland A."/>
            <person name="Lucas S."/>
            <person name="Lapidus A."/>
            <person name="Barry K."/>
            <person name="Detter J.C."/>
            <person name="Glavina del Rio T."/>
            <person name="Hammon N."/>
            <person name="Israni S."/>
            <person name="Dalin E."/>
            <person name="Tice H."/>
            <person name="Pitluck S."/>
            <person name="Chain P."/>
            <person name="Malfatti S."/>
            <person name="Shin M."/>
            <person name="Vergez L."/>
            <person name="Schmutz J."/>
            <person name="Larimer F."/>
            <person name="Land M."/>
            <person name="Hauser L."/>
            <person name="Pelletier D.A."/>
            <person name="Kyrpides N."/>
            <person name="Kim E."/>
            <person name="Harwood C.S."/>
            <person name="Oda Y."/>
            <person name="Richardson P."/>
        </authorList>
    </citation>
    <scope>NUCLEOTIDE SEQUENCE [LARGE SCALE GENOMIC DNA]</scope>
    <source>
        <strain evidence="14">BisA53</strain>
    </source>
</reference>
<dbReference type="InterPro" id="IPR001867">
    <property type="entry name" value="OmpR/PhoB-type_DNA-bd"/>
</dbReference>
<evidence type="ECO:0000259" key="12">
    <source>
        <dbReference type="PROSITE" id="PS50110"/>
    </source>
</evidence>
<dbReference type="InterPro" id="IPR036388">
    <property type="entry name" value="WH-like_DNA-bd_sf"/>
</dbReference>
<evidence type="ECO:0000256" key="8">
    <source>
        <dbReference type="ARBA" id="ARBA00023163"/>
    </source>
</evidence>
<evidence type="ECO:0000256" key="4">
    <source>
        <dbReference type="ARBA" id="ARBA00023012"/>
    </source>
</evidence>
<evidence type="ECO:0000313" key="14">
    <source>
        <dbReference type="EMBL" id="ABJ08481.1"/>
    </source>
</evidence>
<feature type="domain" description="Response regulatory" evidence="12">
    <location>
        <begin position="9"/>
        <end position="122"/>
    </location>
</feature>
<dbReference type="SUPFAM" id="SSF46894">
    <property type="entry name" value="C-terminal effector domain of the bipartite response regulators"/>
    <property type="match status" value="1"/>
</dbReference>
<keyword evidence="4" id="KW-0902">Two-component regulatory system</keyword>
<organism evidence="14">
    <name type="scientific">Rhodopseudomonas palustris (strain BisA53)</name>
    <dbReference type="NCBI Taxonomy" id="316055"/>
    <lineage>
        <taxon>Bacteria</taxon>
        <taxon>Pseudomonadati</taxon>
        <taxon>Pseudomonadota</taxon>
        <taxon>Alphaproteobacteria</taxon>
        <taxon>Hyphomicrobiales</taxon>
        <taxon>Nitrobacteraceae</taxon>
        <taxon>Rhodopseudomonas</taxon>
    </lineage>
</organism>
<dbReference type="GO" id="GO:0000976">
    <property type="term" value="F:transcription cis-regulatory region binding"/>
    <property type="evidence" value="ECO:0007669"/>
    <property type="project" value="TreeGrafter"/>
</dbReference>
<evidence type="ECO:0000256" key="1">
    <source>
        <dbReference type="ARBA" id="ARBA00004496"/>
    </source>
</evidence>
<accession>Q07HV3</accession>
<evidence type="ECO:0000256" key="11">
    <source>
        <dbReference type="PROSITE-ProRule" id="PRU01091"/>
    </source>
</evidence>
<evidence type="ECO:0000256" key="9">
    <source>
        <dbReference type="ARBA" id="ARBA00067337"/>
    </source>
</evidence>
<keyword evidence="8" id="KW-0804">Transcription</keyword>
<comment type="subcellular location">
    <subcellularLocation>
        <location evidence="1">Cytoplasm</location>
    </subcellularLocation>
</comment>
<dbReference type="Gene3D" id="6.10.250.690">
    <property type="match status" value="1"/>
</dbReference>
<evidence type="ECO:0000256" key="5">
    <source>
        <dbReference type="ARBA" id="ARBA00023015"/>
    </source>
</evidence>
<dbReference type="PROSITE" id="PS50110">
    <property type="entry name" value="RESPONSE_REGULATORY"/>
    <property type="match status" value="1"/>
</dbReference>
<feature type="domain" description="OmpR/PhoB-type" evidence="13">
    <location>
        <begin position="137"/>
        <end position="239"/>
    </location>
</feature>
<dbReference type="PANTHER" id="PTHR48111">
    <property type="entry name" value="REGULATOR OF RPOS"/>
    <property type="match status" value="1"/>
</dbReference>
<dbReference type="FunFam" id="1.10.10.10:FF:000099">
    <property type="entry name" value="Two-component system response regulator TorR"/>
    <property type="match status" value="1"/>
</dbReference>
<dbReference type="Pfam" id="PF00486">
    <property type="entry name" value="Trans_reg_C"/>
    <property type="match status" value="1"/>
</dbReference>
<dbReference type="SUPFAM" id="SSF52172">
    <property type="entry name" value="CheY-like"/>
    <property type="match status" value="1"/>
</dbReference>
<dbReference type="AlphaFoldDB" id="Q07HV3"/>
<dbReference type="PROSITE" id="PS51755">
    <property type="entry name" value="OMPR_PHOB"/>
    <property type="match status" value="1"/>
</dbReference>
<name>Q07HV3_RHOP5</name>
<evidence type="ECO:0000256" key="2">
    <source>
        <dbReference type="ARBA" id="ARBA00022490"/>
    </source>
</evidence>
<evidence type="ECO:0000256" key="6">
    <source>
        <dbReference type="ARBA" id="ARBA00023125"/>
    </source>
</evidence>
<dbReference type="SMART" id="SM00862">
    <property type="entry name" value="Trans_reg_C"/>
    <property type="match status" value="1"/>
</dbReference>
<dbReference type="SMART" id="SM00448">
    <property type="entry name" value="REC"/>
    <property type="match status" value="1"/>
</dbReference>
<dbReference type="GO" id="GO:0000156">
    <property type="term" value="F:phosphorelay response regulator activity"/>
    <property type="evidence" value="ECO:0007669"/>
    <property type="project" value="TreeGrafter"/>
</dbReference>
<keyword evidence="6 11" id="KW-0238">DNA-binding</keyword>
<dbReference type="PANTHER" id="PTHR48111:SF4">
    <property type="entry name" value="DNA-BINDING DUAL TRANSCRIPTIONAL REGULATOR OMPR"/>
    <property type="match status" value="1"/>
</dbReference>
<dbReference type="Pfam" id="PF00072">
    <property type="entry name" value="Response_reg"/>
    <property type="match status" value="1"/>
</dbReference>
<dbReference type="GO" id="GO:0006355">
    <property type="term" value="P:regulation of DNA-templated transcription"/>
    <property type="evidence" value="ECO:0007669"/>
    <property type="project" value="InterPro"/>
</dbReference>
<protein>
    <recommendedName>
        <fullName evidence="9">Regulatory protein VirG</fullName>
    </recommendedName>
</protein>
<dbReference type="InterPro" id="IPR001789">
    <property type="entry name" value="Sig_transdc_resp-reg_receiver"/>
</dbReference>
<gene>
    <name evidence="14" type="ordered locus">RPE_4561</name>
</gene>
<dbReference type="GO" id="GO:0032993">
    <property type="term" value="C:protein-DNA complex"/>
    <property type="evidence" value="ECO:0007669"/>
    <property type="project" value="TreeGrafter"/>
</dbReference>
<dbReference type="eggNOG" id="COG0745">
    <property type="taxonomic scope" value="Bacteria"/>
</dbReference>
<evidence type="ECO:0000256" key="3">
    <source>
        <dbReference type="ARBA" id="ARBA00022553"/>
    </source>
</evidence>
<evidence type="ECO:0000256" key="10">
    <source>
        <dbReference type="PROSITE-ProRule" id="PRU00169"/>
    </source>
</evidence>
<dbReference type="STRING" id="316055.RPE_4561"/>
<proteinExistence type="predicted"/>
<dbReference type="GO" id="GO:0005829">
    <property type="term" value="C:cytosol"/>
    <property type="evidence" value="ECO:0007669"/>
    <property type="project" value="TreeGrafter"/>
</dbReference>
<keyword evidence="5" id="KW-0805">Transcription regulation</keyword>
<evidence type="ECO:0000259" key="13">
    <source>
        <dbReference type="PROSITE" id="PS51755"/>
    </source>
</evidence>
<dbReference type="Gene3D" id="3.40.50.2300">
    <property type="match status" value="1"/>
</dbReference>
<feature type="modified residue" description="4-aspartylphosphate" evidence="10">
    <location>
        <position position="58"/>
    </location>
</feature>
<dbReference type="KEGG" id="rpe:RPE_4561"/>
<dbReference type="InterPro" id="IPR016032">
    <property type="entry name" value="Sig_transdc_resp-reg_C-effctor"/>
</dbReference>
<dbReference type="InterPro" id="IPR039420">
    <property type="entry name" value="WalR-like"/>
</dbReference>
<evidence type="ECO:0000256" key="7">
    <source>
        <dbReference type="ARBA" id="ARBA00023159"/>
    </source>
</evidence>
<keyword evidence="7" id="KW-0010">Activator</keyword>
<dbReference type="InterPro" id="IPR011006">
    <property type="entry name" value="CheY-like_superfamily"/>
</dbReference>